<evidence type="ECO:0000313" key="3">
    <source>
        <dbReference type="Proteomes" id="UP001244207"/>
    </source>
</evidence>
<dbReference type="RefSeq" id="XP_060365842.1">
    <property type="nucleotide sequence ID" value="XM_060502145.1"/>
</dbReference>
<keyword evidence="3" id="KW-1185">Reference proteome</keyword>
<evidence type="ECO:0008006" key="4">
    <source>
        <dbReference type="Google" id="ProtNLM"/>
    </source>
</evidence>
<reference evidence="2" key="1">
    <citation type="submission" date="2021-12" db="EMBL/GenBank/DDBJ databases">
        <title>Comparative genomics, transcriptomics and evolutionary studies reveal genomic signatures of adaptation to plant cell wall in hemibiotrophic fungi.</title>
        <authorList>
            <consortium name="DOE Joint Genome Institute"/>
            <person name="Baroncelli R."/>
            <person name="Diaz J.F."/>
            <person name="Benocci T."/>
            <person name="Peng M."/>
            <person name="Battaglia E."/>
            <person name="Haridas S."/>
            <person name="Andreopoulos W."/>
            <person name="Labutti K."/>
            <person name="Pangilinan J."/>
            <person name="Floch G.L."/>
            <person name="Makela M.R."/>
            <person name="Henrissat B."/>
            <person name="Grigoriev I.V."/>
            <person name="Crouch J.A."/>
            <person name="De Vries R.P."/>
            <person name="Sukno S.A."/>
            <person name="Thon M.R."/>
        </authorList>
    </citation>
    <scope>NUCLEOTIDE SEQUENCE</scope>
    <source>
        <strain evidence="2">CBS 112980</strain>
    </source>
</reference>
<gene>
    <name evidence="2" type="ORF">BDZ83DRAFT_282966</name>
</gene>
<feature type="signal peptide" evidence="1">
    <location>
        <begin position="1"/>
        <end position="21"/>
    </location>
</feature>
<organism evidence="2 3">
    <name type="scientific">Glomerella acutata</name>
    <name type="common">Colletotrichum acutatum</name>
    <dbReference type="NCBI Taxonomy" id="27357"/>
    <lineage>
        <taxon>Eukaryota</taxon>
        <taxon>Fungi</taxon>
        <taxon>Dikarya</taxon>
        <taxon>Ascomycota</taxon>
        <taxon>Pezizomycotina</taxon>
        <taxon>Sordariomycetes</taxon>
        <taxon>Hypocreomycetidae</taxon>
        <taxon>Glomerellales</taxon>
        <taxon>Glomerellaceae</taxon>
        <taxon>Colletotrichum</taxon>
        <taxon>Colletotrichum acutatum species complex</taxon>
    </lineage>
</organism>
<evidence type="ECO:0000256" key="1">
    <source>
        <dbReference type="SAM" id="SignalP"/>
    </source>
</evidence>
<name>A0AAD8XFU7_GLOAC</name>
<comment type="caution">
    <text evidence="2">The sequence shown here is derived from an EMBL/GenBank/DDBJ whole genome shotgun (WGS) entry which is preliminary data.</text>
</comment>
<evidence type="ECO:0000313" key="2">
    <source>
        <dbReference type="EMBL" id="KAK1725787.1"/>
    </source>
</evidence>
<accession>A0AAD8XFU7</accession>
<feature type="chain" id="PRO_5042077523" description="Secreted protein" evidence="1">
    <location>
        <begin position="22"/>
        <end position="136"/>
    </location>
</feature>
<dbReference type="AlphaFoldDB" id="A0AAD8XFU7"/>
<keyword evidence="1" id="KW-0732">Signal</keyword>
<sequence>MPFPLVFSCFFFFFPSSRVSRQPGPTMIDGLASAENPEKRECFGDFRNPFTSQLTLSVLKVIRGREGRSHGGWESHRSSVHLGRWIPARPGRLGRRASPLHSRENDKCPRAPVEKALIVKWDPGRLGSFAEDERGK</sequence>
<protein>
    <recommendedName>
        <fullName evidence="4">Secreted protein</fullName>
    </recommendedName>
</protein>
<dbReference type="GeneID" id="85386044"/>
<dbReference type="EMBL" id="JAHMHS010000038">
    <property type="protein sequence ID" value="KAK1725787.1"/>
    <property type="molecule type" value="Genomic_DNA"/>
</dbReference>
<dbReference type="Proteomes" id="UP001244207">
    <property type="component" value="Unassembled WGS sequence"/>
</dbReference>
<proteinExistence type="predicted"/>